<organism evidence="15 16">
    <name type="scientific">Roseivirga seohaensis subsp. aquiponti</name>
    <dbReference type="NCBI Taxonomy" id="1566026"/>
    <lineage>
        <taxon>Bacteria</taxon>
        <taxon>Pseudomonadati</taxon>
        <taxon>Bacteroidota</taxon>
        <taxon>Cytophagia</taxon>
        <taxon>Cytophagales</taxon>
        <taxon>Roseivirgaceae</taxon>
        <taxon>Roseivirga</taxon>
    </lineage>
</organism>
<dbReference type="Pfam" id="PF00578">
    <property type="entry name" value="AhpC-TSA"/>
    <property type="match status" value="1"/>
</dbReference>
<keyword evidence="8" id="KW-0676">Redox-active center</keyword>
<dbReference type="RefSeq" id="WP_053223242.1">
    <property type="nucleotide sequence ID" value="NZ_JSVA01000008.1"/>
</dbReference>
<evidence type="ECO:0000256" key="12">
    <source>
        <dbReference type="ARBA" id="ARBA00049091"/>
    </source>
</evidence>
<dbReference type="GO" id="GO:0008379">
    <property type="term" value="F:thioredoxin peroxidase activity"/>
    <property type="evidence" value="ECO:0007669"/>
    <property type="project" value="TreeGrafter"/>
</dbReference>
<dbReference type="PIRSF" id="PIRSF000239">
    <property type="entry name" value="AHPC"/>
    <property type="match status" value="1"/>
</dbReference>
<comment type="catalytic activity">
    <reaction evidence="12">
        <text>a hydroperoxide + [thioredoxin]-dithiol = an alcohol + [thioredoxin]-disulfide + H2O</text>
        <dbReference type="Rhea" id="RHEA:62620"/>
        <dbReference type="Rhea" id="RHEA-COMP:10698"/>
        <dbReference type="Rhea" id="RHEA-COMP:10700"/>
        <dbReference type="ChEBI" id="CHEBI:15377"/>
        <dbReference type="ChEBI" id="CHEBI:29950"/>
        <dbReference type="ChEBI" id="CHEBI:30879"/>
        <dbReference type="ChEBI" id="CHEBI:35924"/>
        <dbReference type="ChEBI" id="CHEBI:50058"/>
        <dbReference type="EC" id="1.11.1.24"/>
    </reaction>
</comment>
<name>A0A0L8AM12_9BACT</name>
<dbReference type="PANTHER" id="PTHR42801:SF4">
    <property type="entry name" value="AHPC_TSA FAMILY PROTEIN"/>
    <property type="match status" value="1"/>
</dbReference>
<evidence type="ECO:0000256" key="6">
    <source>
        <dbReference type="ARBA" id="ARBA00023002"/>
    </source>
</evidence>
<sequence length="152" mass="16922">MALKIGSKAPEIKLKSTSGKVFDLAADLKGKPCIIYFYPKDFTPGCTEEACTFRDAFSDFIGLNVTVIGVSKDSITSHQKFKEEHKLPFDLLSDPKGEVCKSYDALIPLITVPKRITYLLDAEHKVAAVYQDMFGAKKHIEIMLEKMKSANT</sequence>
<dbReference type="InterPro" id="IPR024706">
    <property type="entry name" value="Peroxiredoxin_AhpC-typ"/>
</dbReference>
<keyword evidence="4" id="KW-0575">Peroxidase</keyword>
<dbReference type="PATRIC" id="fig|1566026.4.peg.3503"/>
<evidence type="ECO:0000256" key="9">
    <source>
        <dbReference type="ARBA" id="ARBA00032824"/>
    </source>
</evidence>
<dbReference type="EMBL" id="JSVA01000008">
    <property type="protein sequence ID" value="KOF03291.1"/>
    <property type="molecule type" value="Genomic_DNA"/>
</dbReference>
<evidence type="ECO:0000256" key="3">
    <source>
        <dbReference type="ARBA" id="ARBA00013017"/>
    </source>
</evidence>
<evidence type="ECO:0000256" key="10">
    <source>
        <dbReference type="ARBA" id="ARBA00038489"/>
    </source>
</evidence>
<evidence type="ECO:0000256" key="4">
    <source>
        <dbReference type="ARBA" id="ARBA00022559"/>
    </source>
</evidence>
<evidence type="ECO:0000256" key="1">
    <source>
        <dbReference type="ARBA" id="ARBA00003330"/>
    </source>
</evidence>
<accession>A0A0L8AM12</accession>
<dbReference type="AlphaFoldDB" id="A0A0L8AM12"/>
<keyword evidence="16" id="KW-1185">Reference proteome</keyword>
<evidence type="ECO:0000259" key="14">
    <source>
        <dbReference type="PROSITE" id="PS51352"/>
    </source>
</evidence>
<dbReference type="InterPro" id="IPR000866">
    <property type="entry name" value="AhpC/TSA"/>
</dbReference>
<feature type="domain" description="Thioredoxin" evidence="14">
    <location>
        <begin position="3"/>
        <end position="152"/>
    </location>
</feature>
<dbReference type="OrthoDB" id="9812811at2"/>
<dbReference type="InterPro" id="IPR036249">
    <property type="entry name" value="Thioredoxin-like_sf"/>
</dbReference>
<gene>
    <name evidence="15" type="ORF">OB69_08350</name>
</gene>
<comment type="caution">
    <text evidence="15">The sequence shown here is derived from an EMBL/GenBank/DDBJ whole genome shotgun (WGS) entry which is preliminary data.</text>
</comment>
<comment type="function">
    <text evidence="1">Thiol-specific peroxidase that catalyzes the reduction of hydrogen peroxide and organic hydroperoxides to water and alcohols, respectively. Plays a role in cell protection against oxidative stress by detoxifying peroxides and as sensor of hydrogen peroxide-mediated signaling events.</text>
</comment>
<evidence type="ECO:0000256" key="7">
    <source>
        <dbReference type="ARBA" id="ARBA00023157"/>
    </source>
</evidence>
<evidence type="ECO:0000256" key="11">
    <source>
        <dbReference type="ARBA" id="ARBA00042639"/>
    </source>
</evidence>
<protein>
    <recommendedName>
        <fullName evidence="3">thioredoxin-dependent peroxiredoxin</fullName>
        <ecNumber evidence="3">1.11.1.24</ecNumber>
    </recommendedName>
    <alternativeName>
        <fullName evidence="9">Thioredoxin peroxidase</fullName>
    </alternativeName>
    <alternativeName>
        <fullName evidence="11">Thioredoxin-dependent peroxiredoxin Bcp</fullName>
    </alternativeName>
</protein>
<keyword evidence="5" id="KW-0049">Antioxidant</keyword>
<comment type="similarity">
    <text evidence="10">Belongs to the peroxiredoxin family. BCP/PrxQ subfamily.</text>
</comment>
<keyword evidence="6" id="KW-0560">Oxidoreductase</keyword>
<evidence type="ECO:0000313" key="16">
    <source>
        <dbReference type="Proteomes" id="UP000036908"/>
    </source>
</evidence>
<evidence type="ECO:0000256" key="8">
    <source>
        <dbReference type="ARBA" id="ARBA00023284"/>
    </source>
</evidence>
<dbReference type="InterPro" id="IPR013766">
    <property type="entry name" value="Thioredoxin_domain"/>
</dbReference>
<dbReference type="FunFam" id="3.40.30.10:FF:000007">
    <property type="entry name" value="Thioredoxin-dependent thiol peroxidase"/>
    <property type="match status" value="1"/>
</dbReference>
<comment type="subunit">
    <text evidence="2">Monomer.</text>
</comment>
<dbReference type="SUPFAM" id="SSF52833">
    <property type="entry name" value="Thioredoxin-like"/>
    <property type="match status" value="1"/>
</dbReference>
<reference evidence="16" key="1">
    <citation type="submission" date="2014-11" db="EMBL/GenBank/DDBJ databases">
        <title>Genome sequencing of Roseivirga sp. D-25.</title>
        <authorList>
            <person name="Selvaratnam C."/>
            <person name="Thevarajoo S."/>
            <person name="Goh K.M."/>
            <person name="Eee R."/>
            <person name="Chan K.-G."/>
            <person name="Chong C.S."/>
        </authorList>
    </citation>
    <scope>NUCLEOTIDE SEQUENCE [LARGE SCALE GENOMIC DNA]</scope>
    <source>
        <strain evidence="16">D-25</strain>
    </source>
</reference>
<dbReference type="GO" id="GO:0005737">
    <property type="term" value="C:cytoplasm"/>
    <property type="evidence" value="ECO:0007669"/>
    <property type="project" value="TreeGrafter"/>
</dbReference>
<dbReference type="InterPro" id="IPR050924">
    <property type="entry name" value="Peroxiredoxin_BCP/PrxQ"/>
</dbReference>
<dbReference type="CDD" id="cd03017">
    <property type="entry name" value="PRX_BCP"/>
    <property type="match status" value="1"/>
</dbReference>
<evidence type="ECO:0000256" key="2">
    <source>
        <dbReference type="ARBA" id="ARBA00011245"/>
    </source>
</evidence>
<evidence type="ECO:0000313" key="15">
    <source>
        <dbReference type="EMBL" id="KOF03291.1"/>
    </source>
</evidence>
<keyword evidence="7" id="KW-1015">Disulfide bond</keyword>
<proteinExistence type="inferred from homology"/>
<dbReference type="Gene3D" id="3.40.30.10">
    <property type="entry name" value="Glutaredoxin"/>
    <property type="match status" value="1"/>
</dbReference>
<dbReference type="PANTHER" id="PTHR42801">
    <property type="entry name" value="THIOREDOXIN-DEPENDENT PEROXIDE REDUCTASE"/>
    <property type="match status" value="1"/>
</dbReference>
<dbReference type="GO" id="GO:0034599">
    <property type="term" value="P:cellular response to oxidative stress"/>
    <property type="evidence" value="ECO:0007669"/>
    <property type="project" value="TreeGrafter"/>
</dbReference>
<evidence type="ECO:0000256" key="5">
    <source>
        <dbReference type="ARBA" id="ARBA00022862"/>
    </source>
</evidence>
<dbReference type="Proteomes" id="UP000036908">
    <property type="component" value="Unassembled WGS sequence"/>
</dbReference>
<dbReference type="EC" id="1.11.1.24" evidence="3"/>
<evidence type="ECO:0000256" key="13">
    <source>
        <dbReference type="PIRSR" id="PIRSR000239-1"/>
    </source>
</evidence>
<dbReference type="GO" id="GO:0045454">
    <property type="term" value="P:cell redox homeostasis"/>
    <property type="evidence" value="ECO:0007669"/>
    <property type="project" value="TreeGrafter"/>
</dbReference>
<feature type="active site" description="Cysteine sulfenic acid (-SOH) intermediate; for peroxidase activity" evidence="13">
    <location>
        <position position="46"/>
    </location>
</feature>
<dbReference type="PROSITE" id="PS51352">
    <property type="entry name" value="THIOREDOXIN_2"/>
    <property type="match status" value="1"/>
</dbReference>